<keyword evidence="6 8" id="KW-1133">Transmembrane helix</keyword>
<feature type="transmembrane region" description="Helical" evidence="8">
    <location>
        <begin position="277"/>
        <end position="300"/>
    </location>
</feature>
<evidence type="ECO:0000256" key="4">
    <source>
        <dbReference type="ARBA" id="ARBA00022519"/>
    </source>
</evidence>
<keyword evidence="3" id="KW-1003">Cell membrane</keyword>
<keyword evidence="10" id="KW-1185">Reference proteome</keyword>
<gene>
    <name evidence="9" type="ORF">H8716_08935</name>
</gene>
<dbReference type="Proteomes" id="UP000657421">
    <property type="component" value="Unassembled WGS sequence"/>
</dbReference>
<feature type="transmembrane region" description="Helical" evidence="8">
    <location>
        <begin position="221"/>
        <end position="242"/>
    </location>
</feature>
<dbReference type="CDD" id="cd06579">
    <property type="entry name" value="TM_PBP1_transp_AraH_like"/>
    <property type="match status" value="1"/>
</dbReference>
<evidence type="ECO:0000256" key="6">
    <source>
        <dbReference type="ARBA" id="ARBA00022989"/>
    </source>
</evidence>
<accession>A0ABR7N9Y7</accession>
<name>A0ABR7N9Y7_9FIRM</name>
<keyword evidence="2" id="KW-0813">Transport</keyword>
<feature type="transmembrane region" description="Helical" evidence="8">
    <location>
        <begin position="133"/>
        <end position="152"/>
    </location>
</feature>
<feature type="transmembrane region" description="Helical" evidence="8">
    <location>
        <begin position="172"/>
        <end position="192"/>
    </location>
</feature>
<evidence type="ECO:0000313" key="9">
    <source>
        <dbReference type="EMBL" id="MBC8573206.1"/>
    </source>
</evidence>
<comment type="caution">
    <text evidence="9">The sequence shown here is derived from an EMBL/GenBank/DDBJ whole genome shotgun (WGS) entry which is preliminary data.</text>
</comment>
<dbReference type="EMBL" id="JACRSZ010000008">
    <property type="protein sequence ID" value="MBC8573206.1"/>
    <property type="molecule type" value="Genomic_DNA"/>
</dbReference>
<evidence type="ECO:0000313" key="10">
    <source>
        <dbReference type="Proteomes" id="UP000657421"/>
    </source>
</evidence>
<evidence type="ECO:0000256" key="3">
    <source>
        <dbReference type="ARBA" id="ARBA00022475"/>
    </source>
</evidence>
<keyword evidence="5 8" id="KW-0812">Transmembrane</keyword>
<feature type="transmembrane region" description="Helical" evidence="8">
    <location>
        <begin position="45"/>
        <end position="64"/>
    </location>
</feature>
<sequence>MKKLKEYLNRDISMAILFIFFLGICVIMLASFGTSMFNGQTLSSMAFQLSEVAVLAFGMALCMLQGGIDLSIVANANLSSLLAAMVLTGKFFDIQKAGNVVTILVAIIVTVIVSSLCGLMNGLIISKFSVSPIVATLSTMTLFSGLAMGITGGNSIGGYPESFLKFGSGSVAGIPIVFITAVVVFIVLILALDRTKLGHEIHYIGENHTASRFAGIDNERVIMRIYTISGLMAGIASLMIMARANSARCGYGDSYQLQVIMISVLGGISPSGGKGRLYGVFIATFCMQLMQTAFTLWQFSPYSKKLIWGMMLLVIMLINMMQAKISRNAKIREMNAKRLENAK</sequence>
<feature type="transmembrane region" description="Helical" evidence="8">
    <location>
        <begin position="306"/>
        <end position="325"/>
    </location>
</feature>
<evidence type="ECO:0000256" key="8">
    <source>
        <dbReference type="SAM" id="Phobius"/>
    </source>
</evidence>
<evidence type="ECO:0000256" key="1">
    <source>
        <dbReference type="ARBA" id="ARBA00004651"/>
    </source>
</evidence>
<evidence type="ECO:0000256" key="2">
    <source>
        <dbReference type="ARBA" id="ARBA00022448"/>
    </source>
</evidence>
<keyword evidence="4" id="KW-0997">Cell inner membrane</keyword>
<feature type="transmembrane region" description="Helical" evidence="8">
    <location>
        <begin position="254"/>
        <end position="270"/>
    </location>
</feature>
<organism evidence="9 10">
    <name type="scientific">Jingyaoa shaoxingensis</name>
    <dbReference type="NCBI Taxonomy" id="2763671"/>
    <lineage>
        <taxon>Bacteria</taxon>
        <taxon>Bacillati</taxon>
        <taxon>Bacillota</taxon>
        <taxon>Clostridia</taxon>
        <taxon>Lachnospirales</taxon>
        <taxon>Lachnospiraceae</taxon>
        <taxon>Jingyaoa</taxon>
    </lineage>
</organism>
<evidence type="ECO:0000256" key="7">
    <source>
        <dbReference type="ARBA" id="ARBA00023136"/>
    </source>
</evidence>
<feature type="transmembrane region" description="Helical" evidence="8">
    <location>
        <begin position="76"/>
        <end position="94"/>
    </location>
</feature>
<evidence type="ECO:0000256" key="5">
    <source>
        <dbReference type="ARBA" id="ARBA00022692"/>
    </source>
</evidence>
<protein>
    <submittedName>
        <fullName evidence="9">ABC transporter permease</fullName>
    </submittedName>
</protein>
<dbReference type="InterPro" id="IPR001851">
    <property type="entry name" value="ABC_transp_permease"/>
</dbReference>
<reference evidence="9 10" key="1">
    <citation type="submission" date="2020-08" db="EMBL/GenBank/DDBJ databases">
        <title>Genome public.</title>
        <authorList>
            <person name="Liu C."/>
            <person name="Sun Q."/>
        </authorList>
    </citation>
    <scope>NUCLEOTIDE SEQUENCE [LARGE SCALE GENOMIC DNA]</scope>
    <source>
        <strain evidence="9 10">NSJ-46</strain>
    </source>
</reference>
<feature type="transmembrane region" description="Helical" evidence="8">
    <location>
        <begin position="100"/>
        <end position="121"/>
    </location>
</feature>
<dbReference type="PANTHER" id="PTHR32196:SF21">
    <property type="entry name" value="ABC TRANSPORTER PERMEASE PROTEIN YPHD-RELATED"/>
    <property type="match status" value="1"/>
</dbReference>
<dbReference type="Pfam" id="PF02653">
    <property type="entry name" value="BPD_transp_2"/>
    <property type="match status" value="1"/>
</dbReference>
<dbReference type="PANTHER" id="PTHR32196">
    <property type="entry name" value="ABC TRANSPORTER PERMEASE PROTEIN YPHD-RELATED-RELATED"/>
    <property type="match status" value="1"/>
</dbReference>
<comment type="subcellular location">
    <subcellularLocation>
        <location evidence="1">Cell membrane</location>
        <topology evidence="1">Multi-pass membrane protein</topology>
    </subcellularLocation>
</comment>
<proteinExistence type="predicted"/>
<feature type="transmembrane region" description="Helical" evidence="8">
    <location>
        <begin position="12"/>
        <end position="33"/>
    </location>
</feature>
<dbReference type="RefSeq" id="WP_249308268.1">
    <property type="nucleotide sequence ID" value="NZ_JACRSZ010000008.1"/>
</dbReference>
<keyword evidence="7 8" id="KW-0472">Membrane</keyword>